<dbReference type="Proteomes" id="UP001519667">
    <property type="component" value="Unassembled WGS sequence"/>
</dbReference>
<accession>A0ABS5XSR4</accession>
<keyword evidence="7" id="KW-0862">Zinc</keyword>
<dbReference type="RefSeq" id="WP_215381150.1">
    <property type="nucleotide sequence ID" value="NZ_JAGTIS010000025.1"/>
</dbReference>
<evidence type="ECO:0000256" key="6">
    <source>
        <dbReference type="ARBA" id="ARBA00022801"/>
    </source>
</evidence>
<dbReference type="InterPro" id="IPR011650">
    <property type="entry name" value="Peptidase_M20_dimer"/>
</dbReference>
<keyword evidence="4" id="KW-0028">Amino-acid biosynthesis</keyword>
<evidence type="ECO:0000259" key="9">
    <source>
        <dbReference type="Pfam" id="PF07687"/>
    </source>
</evidence>
<keyword evidence="11" id="KW-1185">Reference proteome</keyword>
<evidence type="ECO:0000256" key="7">
    <source>
        <dbReference type="ARBA" id="ARBA00022833"/>
    </source>
</evidence>
<dbReference type="InterPro" id="IPR036264">
    <property type="entry name" value="Bact_exopeptidase_dim_dom"/>
</dbReference>
<dbReference type="InterPro" id="IPR010182">
    <property type="entry name" value="ArgE/DapE"/>
</dbReference>
<keyword evidence="5" id="KW-0479">Metal-binding</keyword>
<comment type="similarity">
    <text evidence="3">Belongs to the peptidase M20A family.</text>
</comment>
<protein>
    <submittedName>
        <fullName evidence="10">M20 family metallopeptidase</fullName>
    </submittedName>
</protein>
<dbReference type="SUPFAM" id="SSF53187">
    <property type="entry name" value="Zn-dependent exopeptidases"/>
    <property type="match status" value="1"/>
</dbReference>
<sequence length="382" mass="40850">MSLLEYAIDLTRDLVRFDTTNPPGNEGRCAEFLAELLEREGFSVTLHELEPDRASLVAYLGNGRGRPLCFTGHLDTVPLGKATWSVDPFAGEIRDGKLYGRGSSDMKAGVAAFITAALEERESIVNSSGVVLVLTASEETGCQGAMALVRDGVDQHNAGAIIVGEMTANYPLIGHKGALWLKLTAYGKSAHGSMPEKGDNALYKAGRALQRIQGYQVPAPRHAILGAATISAGTLHAGSSINVVPDHAELCVDIRTLPGMSHPATAAALVAELSPDIAEATPVLDLPGVFTDIDAPWVATVYRIVEEETGIRPEPRGASYFTDACALQHAHPGVPMVILGPGTPEMAHQADEYCEVPRIEEAVRLYRRLITDWCAEDGRHPD</sequence>
<evidence type="ECO:0000256" key="5">
    <source>
        <dbReference type="ARBA" id="ARBA00022723"/>
    </source>
</evidence>
<dbReference type="Gene3D" id="3.40.630.10">
    <property type="entry name" value="Zn peptidases"/>
    <property type="match status" value="1"/>
</dbReference>
<evidence type="ECO:0000256" key="2">
    <source>
        <dbReference type="ARBA" id="ARBA00001947"/>
    </source>
</evidence>
<organism evidence="10 11">
    <name type="scientific">Metapseudomonas boanensis</name>
    <dbReference type="NCBI Taxonomy" id="2822138"/>
    <lineage>
        <taxon>Bacteria</taxon>
        <taxon>Pseudomonadati</taxon>
        <taxon>Pseudomonadota</taxon>
        <taxon>Gammaproteobacteria</taxon>
        <taxon>Pseudomonadales</taxon>
        <taxon>Pseudomonadaceae</taxon>
        <taxon>Metapseudomonas</taxon>
    </lineage>
</organism>
<dbReference type="Pfam" id="PF01546">
    <property type="entry name" value="Peptidase_M20"/>
    <property type="match status" value="1"/>
</dbReference>
<evidence type="ECO:0000313" key="11">
    <source>
        <dbReference type="Proteomes" id="UP001519667"/>
    </source>
</evidence>
<evidence type="ECO:0000313" key="10">
    <source>
        <dbReference type="EMBL" id="MBT8769352.1"/>
    </source>
</evidence>
<gene>
    <name evidence="10" type="ORF">J7302_24910</name>
</gene>
<dbReference type="Pfam" id="PF07687">
    <property type="entry name" value="M20_dimer"/>
    <property type="match status" value="1"/>
</dbReference>
<proteinExistence type="inferred from homology"/>
<comment type="cofactor">
    <cofactor evidence="1">
        <name>Co(2+)</name>
        <dbReference type="ChEBI" id="CHEBI:48828"/>
    </cofactor>
</comment>
<dbReference type="Gene3D" id="3.30.70.360">
    <property type="match status" value="1"/>
</dbReference>
<evidence type="ECO:0000256" key="4">
    <source>
        <dbReference type="ARBA" id="ARBA00022605"/>
    </source>
</evidence>
<keyword evidence="6" id="KW-0378">Hydrolase</keyword>
<dbReference type="InterPro" id="IPR002933">
    <property type="entry name" value="Peptidase_M20"/>
</dbReference>
<dbReference type="CDD" id="cd08659">
    <property type="entry name" value="M20_ArgE_DapE-like"/>
    <property type="match status" value="1"/>
</dbReference>
<keyword evidence="8" id="KW-0170">Cobalt</keyword>
<dbReference type="EMBL" id="JAGTIS010000025">
    <property type="protein sequence ID" value="MBT8769352.1"/>
    <property type="molecule type" value="Genomic_DNA"/>
</dbReference>
<evidence type="ECO:0000256" key="3">
    <source>
        <dbReference type="ARBA" id="ARBA00006247"/>
    </source>
</evidence>
<comment type="caution">
    <text evidence="10">The sequence shown here is derived from an EMBL/GenBank/DDBJ whole genome shotgun (WGS) entry which is preliminary data.</text>
</comment>
<reference evidence="10 11" key="1">
    <citation type="submission" date="2021-04" db="EMBL/GenBank/DDBJ databases">
        <title>Pseudomonas boanensis sp. nov., a bacterium isolated from river water used for household purposes in Boane District, Mozambique.</title>
        <authorList>
            <person name="Nicklasson M."/>
            <person name="Martin-Rodriguez A.J."/>
            <person name="Thorell K."/>
            <person name="Neves L."/>
            <person name="Mussagy A."/>
            <person name="Rydberg H.A."/>
            <person name="Hernroth B."/>
            <person name="Svensson-Stadler L."/>
            <person name="Sjoling A."/>
        </authorList>
    </citation>
    <scope>NUCLEOTIDE SEQUENCE [LARGE SCALE GENOMIC DNA]</scope>
    <source>
        <strain evidence="10 11">DB1</strain>
    </source>
</reference>
<dbReference type="PANTHER" id="PTHR43808:SF8">
    <property type="entry name" value="PEPTIDASE M20 DIMERISATION DOMAIN-CONTAINING PROTEIN"/>
    <property type="match status" value="1"/>
</dbReference>
<evidence type="ECO:0000256" key="1">
    <source>
        <dbReference type="ARBA" id="ARBA00001941"/>
    </source>
</evidence>
<name>A0ABS5XSR4_9GAMM</name>
<comment type="cofactor">
    <cofactor evidence="2">
        <name>Zn(2+)</name>
        <dbReference type="ChEBI" id="CHEBI:29105"/>
    </cofactor>
</comment>
<evidence type="ECO:0000256" key="8">
    <source>
        <dbReference type="ARBA" id="ARBA00023285"/>
    </source>
</evidence>
<dbReference type="PANTHER" id="PTHR43808">
    <property type="entry name" value="ACETYLORNITHINE DEACETYLASE"/>
    <property type="match status" value="1"/>
</dbReference>
<dbReference type="NCBIfam" id="TIGR01910">
    <property type="entry name" value="DapE-ArgE"/>
    <property type="match status" value="1"/>
</dbReference>
<dbReference type="InterPro" id="IPR050072">
    <property type="entry name" value="Peptidase_M20A"/>
</dbReference>
<feature type="domain" description="Peptidase M20 dimerisation" evidence="9">
    <location>
        <begin position="173"/>
        <end position="275"/>
    </location>
</feature>
<dbReference type="SUPFAM" id="SSF55031">
    <property type="entry name" value="Bacterial exopeptidase dimerisation domain"/>
    <property type="match status" value="1"/>
</dbReference>